<evidence type="ECO:0000256" key="3">
    <source>
        <dbReference type="ARBA" id="ARBA00022781"/>
    </source>
</evidence>
<comment type="similarity">
    <text evidence="7">Belongs to the ATPase delta chain family.</text>
</comment>
<accession>A0ABU0CTI7</accession>
<evidence type="ECO:0000256" key="6">
    <source>
        <dbReference type="ARBA" id="ARBA00023310"/>
    </source>
</evidence>
<comment type="function">
    <text evidence="7">F(1)F(0) ATP synthase produces ATP from ADP in the presence of a proton or sodium gradient. F-type ATPases consist of two structural domains, F(1) containing the extramembraneous catalytic core and F(0) containing the membrane proton channel, linked together by a central stalk and a peripheral stalk. During catalysis, ATP synthesis in the catalytic domain of F(1) is coupled via a rotary mechanism of the central stalk subunits to proton translocation.</text>
</comment>
<dbReference type="HAMAP" id="MF_01416">
    <property type="entry name" value="ATP_synth_delta_bact"/>
    <property type="match status" value="1"/>
</dbReference>
<keyword evidence="5 7" id="KW-0472">Membrane</keyword>
<dbReference type="NCBIfam" id="NF004402">
    <property type="entry name" value="PRK05758.2-2"/>
    <property type="match status" value="1"/>
</dbReference>
<gene>
    <name evidence="7" type="primary">atpH</name>
    <name evidence="8" type="ORF">J2S00_002204</name>
</gene>
<reference evidence="8 9" key="1">
    <citation type="submission" date="2023-07" db="EMBL/GenBank/DDBJ databases">
        <title>Genomic Encyclopedia of Type Strains, Phase IV (KMG-IV): sequencing the most valuable type-strain genomes for metagenomic binning, comparative biology and taxonomic classification.</title>
        <authorList>
            <person name="Goeker M."/>
        </authorList>
    </citation>
    <scope>NUCLEOTIDE SEQUENCE [LARGE SCALE GENOMIC DNA]</scope>
    <source>
        <strain evidence="8 9">DSM 17740</strain>
    </source>
</reference>
<sequence length="179" mass="20328">MGAVAKRYAKALFEVAKEKDELDLVKQELQNIQELLNQNPAFVQFLRHPLIEKQAKKEFIGKVFAGQLSQAMTGLLHLLIERDRENELEDIAAYYADLLNKERGVVDAVVTTVSPLSEEQEEQLRQVFGRITNKNVRLHPVVDPGILGGIKVKIGDRIYDGSVQGKLSRFERMIERTKS</sequence>
<keyword evidence="7" id="KW-0139">CF(1)</keyword>
<comment type="function">
    <text evidence="7">This protein is part of the stalk that links CF(0) to CF(1). It either transmits conformational changes from CF(0) to CF(1) or is implicated in proton conduction.</text>
</comment>
<dbReference type="Proteomes" id="UP001232445">
    <property type="component" value="Unassembled WGS sequence"/>
</dbReference>
<evidence type="ECO:0000256" key="1">
    <source>
        <dbReference type="ARBA" id="ARBA00004370"/>
    </source>
</evidence>
<dbReference type="SUPFAM" id="SSF47928">
    <property type="entry name" value="N-terminal domain of the delta subunit of the F1F0-ATP synthase"/>
    <property type="match status" value="1"/>
</dbReference>
<name>A0ABU0CTI7_9BACI</name>
<protein>
    <recommendedName>
        <fullName evidence="7">ATP synthase subunit delta</fullName>
    </recommendedName>
    <alternativeName>
        <fullName evidence="7">ATP synthase F(1) sector subunit delta</fullName>
    </alternativeName>
    <alternativeName>
        <fullName evidence="7">F-type ATPase subunit delta</fullName>
        <shortName evidence="7">F-ATPase subunit delta</shortName>
    </alternativeName>
</protein>
<keyword evidence="3 7" id="KW-0375">Hydrogen ion transport</keyword>
<keyword evidence="6 7" id="KW-0066">ATP synthesis</keyword>
<evidence type="ECO:0000256" key="2">
    <source>
        <dbReference type="ARBA" id="ARBA00022448"/>
    </source>
</evidence>
<dbReference type="PANTHER" id="PTHR11910">
    <property type="entry name" value="ATP SYNTHASE DELTA CHAIN"/>
    <property type="match status" value="1"/>
</dbReference>
<evidence type="ECO:0000256" key="5">
    <source>
        <dbReference type="ARBA" id="ARBA00023136"/>
    </source>
</evidence>
<dbReference type="Pfam" id="PF00213">
    <property type="entry name" value="OSCP"/>
    <property type="match status" value="1"/>
</dbReference>
<organism evidence="8 9">
    <name type="scientific">Caldalkalibacillus uzonensis</name>
    <dbReference type="NCBI Taxonomy" id="353224"/>
    <lineage>
        <taxon>Bacteria</taxon>
        <taxon>Bacillati</taxon>
        <taxon>Bacillota</taxon>
        <taxon>Bacilli</taxon>
        <taxon>Bacillales</taxon>
        <taxon>Bacillaceae</taxon>
        <taxon>Caldalkalibacillus</taxon>
    </lineage>
</organism>
<keyword evidence="7" id="KW-1003">Cell membrane</keyword>
<dbReference type="EMBL" id="JAUSUQ010000007">
    <property type="protein sequence ID" value="MDQ0339417.1"/>
    <property type="molecule type" value="Genomic_DNA"/>
</dbReference>
<evidence type="ECO:0000313" key="8">
    <source>
        <dbReference type="EMBL" id="MDQ0339417.1"/>
    </source>
</evidence>
<dbReference type="RefSeq" id="WP_307339341.1">
    <property type="nucleotide sequence ID" value="NZ_JAUSUQ010000007.1"/>
</dbReference>
<dbReference type="InterPro" id="IPR026015">
    <property type="entry name" value="ATP_synth_OSCP/delta_N_sf"/>
</dbReference>
<evidence type="ECO:0000256" key="7">
    <source>
        <dbReference type="HAMAP-Rule" id="MF_01416"/>
    </source>
</evidence>
<keyword evidence="9" id="KW-1185">Reference proteome</keyword>
<proteinExistence type="inferred from homology"/>
<keyword evidence="4 7" id="KW-0406">Ion transport</keyword>
<comment type="subcellular location">
    <subcellularLocation>
        <location evidence="7">Cell membrane</location>
        <topology evidence="7">Peripheral membrane protein</topology>
    </subcellularLocation>
    <subcellularLocation>
        <location evidence="1">Membrane</location>
    </subcellularLocation>
</comment>
<evidence type="ECO:0000313" key="9">
    <source>
        <dbReference type="Proteomes" id="UP001232445"/>
    </source>
</evidence>
<dbReference type="InterPro" id="IPR000711">
    <property type="entry name" value="ATPase_OSCP/dsu"/>
</dbReference>
<dbReference type="NCBIfam" id="TIGR01145">
    <property type="entry name" value="ATP_synt_delta"/>
    <property type="match status" value="1"/>
</dbReference>
<comment type="caution">
    <text evidence="8">The sequence shown here is derived from an EMBL/GenBank/DDBJ whole genome shotgun (WGS) entry which is preliminary data.</text>
</comment>
<dbReference type="Gene3D" id="1.10.520.20">
    <property type="entry name" value="N-terminal domain of the delta subunit of the F1F0-ATP synthase"/>
    <property type="match status" value="1"/>
</dbReference>
<evidence type="ECO:0000256" key="4">
    <source>
        <dbReference type="ARBA" id="ARBA00023065"/>
    </source>
</evidence>
<keyword evidence="2 7" id="KW-0813">Transport</keyword>
<dbReference type="PRINTS" id="PR00125">
    <property type="entry name" value="ATPASEDELTA"/>
</dbReference>
<dbReference type="NCBIfam" id="NF004403">
    <property type="entry name" value="PRK05758.2-4"/>
    <property type="match status" value="1"/>
</dbReference>